<organism evidence="1 2">
    <name type="scientific">Aquincola tertiaricarbonis</name>
    <dbReference type="NCBI Taxonomy" id="391953"/>
    <lineage>
        <taxon>Bacteria</taxon>
        <taxon>Pseudomonadati</taxon>
        <taxon>Pseudomonadota</taxon>
        <taxon>Betaproteobacteria</taxon>
        <taxon>Burkholderiales</taxon>
        <taxon>Sphaerotilaceae</taxon>
        <taxon>Aquincola</taxon>
    </lineage>
</organism>
<gene>
    <name evidence="1" type="ORF">MW290_04555</name>
</gene>
<dbReference type="SUPFAM" id="SSF48295">
    <property type="entry name" value="TrpR-like"/>
    <property type="match status" value="1"/>
</dbReference>
<dbReference type="InterPro" id="IPR002514">
    <property type="entry name" value="Transposase_8"/>
</dbReference>
<dbReference type="InterPro" id="IPR010921">
    <property type="entry name" value="Trp_repressor/repl_initiator"/>
</dbReference>
<protein>
    <submittedName>
        <fullName evidence="1">Transposase</fullName>
    </submittedName>
</protein>
<name>A0ABY4S3J2_AQUTE</name>
<evidence type="ECO:0000313" key="2">
    <source>
        <dbReference type="Proteomes" id="UP001056201"/>
    </source>
</evidence>
<accession>A0ABY4S3J2</accession>
<dbReference type="NCBIfam" id="NF047595">
    <property type="entry name" value="IS66_ISRel24_TnpA"/>
    <property type="match status" value="1"/>
</dbReference>
<dbReference type="Pfam" id="PF01527">
    <property type="entry name" value="HTH_Tnp_1"/>
    <property type="match status" value="1"/>
</dbReference>
<dbReference type="RefSeq" id="WP_250196096.1">
    <property type="nucleotide sequence ID" value="NZ_CP097635.1"/>
</dbReference>
<keyword evidence="2" id="KW-1185">Reference proteome</keyword>
<dbReference type="EMBL" id="CP097635">
    <property type="protein sequence ID" value="URI07867.1"/>
    <property type="molecule type" value="Genomic_DNA"/>
</dbReference>
<evidence type="ECO:0000313" key="1">
    <source>
        <dbReference type="EMBL" id="URI07867.1"/>
    </source>
</evidence>
<proteinExistence type="predicted"/>
<dbReference type="Proteomes" id="UP001056201">
    <property type="component" value="Chromosome 1"/>
</dbReference>
<reference evidence="1" key="1">
    <citation type="submission" date="2022-05" db="EMBL/GenBank/DDBJ databases">
        <title>An RpoN-dependent PEP-CTERM gene is involved in floc formation of an Aquincola tertiaricarbonis strain.</title>
        <authorList>
            <person name="Qiu D."/>
            <person name="Xia M."/>
        </authorList>
    </citation>
    <scope>NUCLEOTIDE SEQUENCE</scope>
    <source>
        <strain evidence="1">RN12</strain>
    </source>
</reference>
<sequence>MDDSGHTPVWTGQRIERTNARGRHRYLPAFKAWIVDQALVPGTSLAGLAMRHQVNANQLRRWVTLRQRLGSEAVPAPAPAPTLLPVVVTASPVTSSESRAHAIELDVAGVVVKVRSGVDSAALRTVIMVLRSMPT</sequence>